<reference evidence="13 14" key="1">
    <citation type="submission" date="2023-03" db="EMBL/GenBank/DDBJ databases">
        <title>Fodinicurvata sp. CAU 1616 isolated from sea sendiment.</title>
        <authorList>
            <person name="Kim W."/>
        </authorList>
    </citation>
    <scope>NUCLEOTIDE SEQUENCE [LARGE SCALE GENOMIC DNA]</scope>
    <source>
        <strain evidence="13 14">CAU 1616</strain>
    </source>
</reference>
<evidence type="ECO:0000256" key="5">
    <source>
        <dbReference type="ARBA" id="ARBA00022977"/>
    </source>
</evidence>
<evidence type="ECO:0000256" key="10">
    <source>
        <dbReference type="RuleBase" id="RU003826"/>
    </source>
</evidence>
<comment type="catalytic activity">
    <reaction evidence="6 9 10">
        <text>4-methyl-5-(2-phosphooxyethyl)-thiazole + 4-amino-2-methyl-5-(diphosphooxymethyl)pyrimidine + H(+) = thiamine phosphate + diphosphate</text>
        <dbReference type="Rhea" id="RHEA:22328"/>
        <dbReference type="ChEBI" id="CHEBI:15378"/>
        <dbReference type="ChEBI" id="CHEBI:33019"/>
        <dbReference type="ChEBI" id="CHEBI:37575"/>
        <dbReference type="ChEBI" id="CHEBI:57841"/>
        <dbReference type="ChEBI" id="CHEBI:58296"/>
        <dbReference type="EC" id="2.5.1.3"/>
    </reaction>
</comment>
<dbReference type="Proteomes" id="UP001215503">
    <property type="component" value="Unassembled WGS sequence"/>
</dbReference>
<comment type="cofactor">
    <cofactor evidence="9">
        <name>Mg(2+)</name>
        <dbReference type="ChEBI" id="CHEBI:18420"/>
    </cofactor>
    <text evidence="9">Binds 1 Mg(2+) ion per subunit.</text>
</comment>
<evidence type="ECO:0000256" key="4">
    <source>
        <dbReference type="ARBA" id="ARBA00022842"/>
    </source>
</evidence>
<dbReference type="InterPro" id="IPR022998">
    <property type="entry name" value="ThiamineP_synth_TenI"/>
</dbReference>
<evidence type="ECO:0000256" key="1">
    <source>
        <dbReference type="ARBA" id="ARBA00005165"/>
    </source>
</evidence>
<keyword evidence="4 9" id="KW-0460">Magnesium</keyword>
<feature type="binding site" evidence="9">
    <location>
        <position position="92"/>
    </location>
    <ligand>
        <name>Mg(2+)</name>
        <dbReference type="ChEBI" id="CHEBI:18420"/>
    </ligand>
</feature>
<dbReference type="GO" id="GO:0004789">
    <property type="term" value="F:thiamine-phosphate diphosphorylase activity"/>
    <property type="evidence" value="ECO:0007669"/>
    <property type="project" value="UniProtKB-EC"/>
</dbReference>
<evidence type="ECO:0000256" key="8">
    <source>
        <dbReference type="ARBA" id="ARBA00047883"/>
    </source>
</evidence>
<feature type="binding site" evidence="9">
    <location>
        <begin position="188"/>
        <end position="189"/>
    </location>
    <ligand>
        <name>2-[(2R,5Z)-2-carboxy-4-methylthiazol-5(2H)-ylidene]ethyl phosphate</name>
        <dbReference type="ChEBI" id="CHEBI:62899"/>
    </ligand>
</feature>
<dbReference type="SUPFAM" id="SSF51391">
    <property type="entry name" value="Thiamin phosphate synthase"/>
    <property type="match status" value="1"/>
</dbReference>
<feature type="binding site" evidence="9">
    <location>
        <position position="111"/>
    </location>
    <ligand>
        <name>4-amino-2-methyl-5-(diphosphooxymethyl)pyrimidine</name>
        <dbReference type="ChEBI" id="CHEBI:57841"/>
    </ligand>
</feature>
<dbReference type="HAMAP" id="MF_00097">
    <property type="entry name" value="TMP_synthase"/>
    <property type="match status" value="1"/>
</dbReference>
<feature type="binding site" evidence="9">
    <location>
        <position position="72"/>
    </location>
    <ligand>
        <name>4-amino-2-methyl-5-(diphosphooxymethyl)pyrimidine</name>
        <dbReference type="ChEBI" id="CHEBI:57841"/>
    </ligand>
</feature>
<feature type="domain" description="Thiamine phosphate synthase/TenI" evidence="12">
    <location>
        <begin position="10"/>
        <end position="191"/>
    </location>
</feature>
<evidence type="ECO:0000256" key="11">
    <source>
        <dbReference type="RuleBase" id="RU004253"/>
    </source>
</evidence>
<dbReference type="PANTHER" id="PTHR20857:SF15">
    <property type="entry name" value="THIAMINE-PHOSPHATE SYNTHASE"/>
    <property type="match status" value="1"/>
</dbReference>
<evidence type="ECO:0000313" key="14">
    <source>
        <dbReference type="Proteomes" id="UP001215503"/>
    </source>
</evidence>
<evidence type="ECO:0000256" key="6">
    <source>
        <dbReference type="ARBA" id="ARBA00047334"/>
    </source>
</evidence>
<dbReference type="Pfam" id="PF02581">
    <property type="entry name" value="TMP-TENI"/>
    <property type="match status" value="1"/>
</dbReference>
<comment type="pathway">
    <text evidence="1 9 11">Cofactor biosynthesis; thiamine diphosphate biosynthesis; thiamine phosphate from 4-amino-2-methyl-5-diphosphomethylpyrimidine and 4-methyl-5-(2-phosphoethyl)-thiazole: step 1/1.</text>
</comment>
<comment type="catalytic activity">
    <reaction evidence="8 9 10">
        <text>2-[(2R,5Z)-2-carboxy-4-methylthiazol-5(2H)-ylidene]ethyl phosphate + 4-amino-2-methyl-5-(diphosphooxymethyl)pyrimidine + 2 H(+) = thiamine phosphate + CO2 + diphosphate</text>
        <dbReference type="Rhea" id="RHEA:47844"/>
        <dbReference type="ChEBI" id="CHEBI:15378"/>
        <dbReference type="ChEBI" id="CHEBI:16526"/>
        <dbReference type="ChEBI" id="CHEBI:33019"/>
        <dbReference type="ChEBI" id="CHEBI:37575"/>
        <dbReference type="ChEBI" id="CHEBI:57841"/>
        <dbReference type="ChEBI" id="CHEBI:62899"/>
        <dbReference type="EC" id="2.5.1.3"/>
    </reaction>
</comment>
<feature type="binding site" evidence="9">
    <location>
        <begin position="40"/>
        <end position="44"/>
    </location>
    <ligand>
        <name>4-amino-2-methyl-5-(diphosphooxymethyl)pyrimidine</name>
        <dbReference type="ChEBI" id="CHEBI:57841"/>
    </ligand>
</feature>
<dbReference type="InterPro" id="IPR013785">
    <property type="entry name" value="Aldolase_TIM"/>
</dbReference>
<accession>A0ABT5YN40</accession>
<dbReference type="EMBL" id="JARHUD010000005">
    <property type="protein sequence ID" value="MDF2096392.1"/>
    <property type="molecule type" value="Genomic_DNA"/>
</dbReference>
<sequence length="216" mass="22016">MTRPTFDLSVYLVIGPGDCAGRRMSDVVARALAGGATLVQLRDKEASDHDMLALGEALIPLCRAARVPLIVNDRLDVALALGADGLHLGQDDDEAAAARARLGEDRILGVSAANAAELARVPLYAVDYIGVGPVFATSSKPDAGEAIGLEGVAAMRRLTDKPLVGIGGISTDRATAVIEAGANGVAVVSAIGGAEDPAQAARRLRDAVKDASTGQV</sequence>
<dbReference type="NCBIfam" id="TIGR00693">
    <property type="entry name" value="thiE"/>
    <property type="match status" value="1"/>
</dbReference>
<feature type="binding site" evidence="9">
    <location>
        <position position="140"/>
    </location>
    <ligand>
        <name>4-amino-2-methyl-5-(diphosphooxymethyl)pyrimidine</name>
        <dbReference type="ChEBI" id="CHEBI:57841"/>
    </ligand>
</feature>
<keyword evidence="5 9" id="KW-0784">Thiamine biosynthesis</keyword>
<evidence type="ECO:0000256" key="7">
    <source>
        <dbReference type="ARBA" id="ARBA00047851"/>
    </source>
</evidence>
<dbReference type="InterPro" id="IPR036206">
    <property type="entry name" value="ThiamineP_synth_sf"/>
</dbReference>
<evidence type="ECO:0000256" key="2">
    <source>
        <dbReference type="ARBA" id="ARBA00022679"/>
    </source>
</evidence>
<comment type="caution">
    <text evidence="13">The sequence shown here is derived from an EMBL/GenBank/DDBJ whole genome shotgun (WGS) entry which is preliminary data.</text>
</comment>
<dbReference type="PANTHER" id="PTHR20857">
    <property type="entry name" value="THIAMINE-PHOSPHATE PYROPHOSPHORYLASE"/>
    <property type="match status" value="1"/>
</dbReference>
<feature type="binding site" evidence="9">
    <location>
        <begin position="137"/>
        <end position="139"/>
    </location>
    <ligand>
        <name>2-[(2R,5Z)-2-carboxy-4-methylthiazol-5(2H)-ylidene]ethyl phosphate</name>
        <dbReference type="ChEBI" id="CHEBI:62899"/>
    </ligand>
</feature>
<evidence type="ECO:0000256" key="9">
    <source>
        <dbReference type="HAMAP-Rule" id="MF_00097"/>
    </source>
</evidence>
<dbReference type="RefSeq" id="WP_275822747.1">
    <property type="nucleotide sequence ID" value="NZ_JARHUD010000005.1"/>
</dbReference>
<keyword evidence="14" id="KW-1185">Reference proteome</keyword>
<comment type="similarity">
    <text evidence="9 10">Belongs to the thiamine-phosphate synthase family.</text>
</comment>
<gene>
    <name evidence="9 13" type="primary">thiE</name>
    <name evidence="13" type="ORF">P2G67_10425</name>
</gene>
<evidence type="ECO:0000313" key="13">
    <source>
        <dbReference type="EMBL" id="MDF2096392.1"/>
    </source>
</evidence>
<dbReference type="CDD" id="cd00564">
    <property type="entry name" value="TMP_TenI"/>
    <property type="match status" value="1"/>
</dbReference>
<comment type="catalytic activity">
    <reaction evidence="7 9 10">
        <text>2-(2-carboxy-4-methylthiazol-5-yl)ethyl phosphate + 4-amino-2-methyl-5-(diphosphooxymethyl)pyrimidine + 2 H(+) = thiamine phosphate + CO2 + diphosphate</text>
        <dbReference type="Rhea" id="RHEA:47848"/>
        <dbReference type="ChEBI" id="CHEBI:15378"/>
        <dbReference type="ChEBI" id="CHEBI:16526"/>
        <dbReference type="ChEBI" id="CHEBI:33019"/>
        <dbReference type="ChEBI" id="CHEBI:37575"/>
        <dbReference type="ChEBI" id="CHEBI:57841"/>
        <dbReference type="ChEBI" id="CHEBI:62890"/>
        <dbReference type="EC" id="2.5.1.3"/>
    </reaction>
</comment>
<keyword evidence="3 9" id="KW-0479">Metal-binding</keyword>
<feature type="binding site" evidence="9">
    <location>
        <position position="168"/>
    </location>
    <ligand>
        <name>2-[(2R,5Z)-2-carboxy-4-methylthiazol-5(2H)-ylidene]ethyl phosphate</name>
        <dbReference type="ChEBI" id="CHEBI:62899"/>
    </ligand>
</feature>
<organism evidence="13 14">
    <name type="scientific">Aquibaculum arenosum</name>
    <dbReference type="NCBI Taxonomy" id="3032591"/>
    <lineage>
        <taxon>Bacteria</taxon>
        <taxon>Pseudomonadati</taxon>
        <taxon>Pseudomonadota</taxon>
        <taxon>Alphaproteobacteria</taxon>
        <taxon>Rhodospirillales</taxon>
        <taxon>Rhodovibrionaceae</taxon>
        <taxon>Aquibaculum</taxon>
    </lineage>
</organism>
<proteinExistence type="inferred from homology"/>
<dbReference type="EC" id="2.5.1.3" evidence="9"/>
<feature type="binding site" evidence="9">
    <location>
        <position position="73"/>
    </location>
    <ligand>
        <name>Mg(2+)</name>
        <dbReference type="ChEBI" id="CHEBI:18420"/>
    </ligand>
</feature>
<dbReference type="InterPro" id="IPR034291">
    <property type="entry name" value="TMP_synthase"/>
</dbReference>
<keyword evidence="2 9" id="KW-0808">Transferase</keyword>
<protein>
    <recommendedName>
        <fullName evidence="9">Thiamine-phosphate synthase</fullName>
        <shortName evidence="9">TP synthase</shortName>
        <shortName evidence="9">TPS</shortName>
        <ecNumber evidence="9">2.5.1.3</ecNumber>
    </recommendedName>
    <alternativeName>
        <fullName evidence="9">Thiamine-phosphate pyrophosphorylase</fullName>
        <shortName evidence="9">TMP pyrophosphorylase</shortName>
        <shortName evidence="9">TMP-PPase</shortName>
    </alternativeName>
</protein>
<name>A0ABT5YN40_9PROT</name>
<dbReference type="Gene3D" id="3.20.20.70">
    <property type="entry name" value="Aldolase class I"/>
    <property type="match status" value="1"/>
</dbReference>
<comment type="function">
    <text evidence="9">Condenses 4-methyl-5-(beta-hydroxyethyl)thiazole monophosphate (THZ-P) and 2-methyl-4-amino-5-hydroxymethyl pyrimidine pyrophosphate (HMP-PP) to form thiamine monophosphate (TMP).</text>
</comment>
<evidence type="ECO:0000256" key="3">
    <source>
        <dbReference type="ARBA" id="ARBA00022723"/>
    </source>
</evidence>
<evidence type="ECO:0000259" key="12">
    <source>
        <dbReference type="Pfam" id="PF02581"/>
    </source>
</evidence>